<keyword evidence="6" id="KW-1185">Reference proteome</keyword>
<dbReference type="PROSITE" id="PS00211">
    <property type="entry name" value="ABC_TRANSPORTER_1"/>
    <property type="match status" value="1"/>
</dbReference>
<proteinExistence type="predicted"/>
<evidence type="ECO:0000256" key="2">
    <source>
        <dbReference type="ARBA" id="ARBA00022741"/>
    </source>
</evidence>
<dbReference type="InterPro" id="IPR027417">
    <property type="entry name" value="P-loop_NTPase"/>
</dbReference>
<accession>A0A1I3XH36</accession>
<keyword evidence="1" id="KW-0813">Transport</keyword>
<dbReference type="InterPro" id="IPR003593">
    <property type="entry name" value="AAA+_ATPase"/>
</dbReference>
<dbReference type="PANTHER" id="PTHR42939">
    <property type="entry name" value="ABC TRANSPORTER ATP-BINDING PROTEIN ALBC-RELATED"/>
    <property type="match status" value="1"/>
</dbReference>
<dbReference type="EMBL" id="FOSJ01000014">
    <property type="protein sequence ID" value="SFK18863.1"/>
    <property type="molecule type" value="Genomic_DNA"/>
</dbReference>
<dbReference type="Pfam" id="PF00005">
    <property type="entry name" value="ABC_tran"/>
    <property type="match status" value="1"/>
</dbReference>
<evidence type="ECO:0000313" key="5">
    <source>
        <dbReference type="EMBL" id="SFK18863.1"/>
    </source>
</evidence>
<dbReference type="STRING" id="258723.GCA_900169305_01759"/>
<reference evidence="6" key="1">
    <citation type="submission" date="2016-10" db="EMBL/GenBank/DDBJ databases">
        <authorList>
            <person name="Varghese N."/>
            <person name="Submissions S."/>
        </authorList>
    </citation>
    <scope>NUCLEOTIDE SEQUENCE [LARGE SCALE GENOMIC DNA]</scope>
    <source>
        <strain evidence="6">DSM 16108</strain>
    </source>
</reference>
<evidence type="ECO:0000313" key="6">
    <source>
        <dbReference type="Proteomes" id="UP000199589"/>
    </source>
</evidence>
<evidence type="ECO:0000256" key="1">
    <source>
        <dbReference type="ARBA" id="ARBA00022448"/>
    </source>
</evidence>
<dbReference type="PROSITE" id="PS50893">
    <property type="entry name" value="ABC_TRANSPORTER_2"/>
    <property type="match status" value="1"/>
</dbReference>
<dbReference type="RefSeq" id="WP_091896914.1">
    <property type="nucleotide sequence ID" value="NZ_FOSJ01000014.1"/>
</dbReference>
<keyword evidence="2" id="KW-0547">Nucleotide-binding</keyword>
<dbReference type="InterPro" id="IPR017871">
    <property type="entry name" value="ABC_transporter-like_CS"/>
</dbReference>
<organism evidence="5 6">
    <name type="scientific">Marinilactibacillus piezotolerans</name>
    <dbReference type="NCBI Taxonomy" id="258723"/>
    <lineage>
        <taxon>Bacteria</taxon>
        <taxon>Bacillati</taxon>
        <taxon>Bacillota</taxon>
        <taxon>Bacilli</taxon>
        <taxon>Lactobacillales</taxon>
        <taxon>Carnobacteriaceae</taxon>
        <taxon>Marinilactibacillus</taxon>
    </lineage>
</organism>
<dbReference type="SMART" id="SM00382">
    <property type="entry name" value="AAA"/>
    <property type="match status" value="1"/>
</dbReference>
<dbReference type="InterPro" id="IPR003439">
    <property type="entry name" value="ABC_transporter-like_ATP-bd"/>
</dbReference>
<feature type="domain" description="ABC transporter" evidence="4">
    <location>
        <begin position="2"/>
        <end position="224"/>
    </location>
</feature>
<protein>
    <submittedName>
        <fullName evidence="5">ABC-2 type transport system ATP-binding protein</fullName>
    </submittedName>
</protein>
<name>A0A1I3XH36_9LACT</name>
<keyword evidence="3 5" id="KW-0067">ATP-binding</keyword>
<dbReference type="GO" id="GO:0016887">
    <property type="term" value="F:ATP hydrolysis activity"/>
    <property type="evidence" value="ECO:0007669"/>
    <property type="project" value="InterPro"/>
</dbReference>
<dbReference type="Proteomes" id="UP000199589">
    <property type="component" value="Unassembled WGS sequence"/>
</dbReference>
<dbReference type="OrthoDB" id="9804819at2"/>
<dbReference type="GO" id="GO:0005524">
    <property type="term" value="F:ATP binding"/>
    <property type="evidence" value="ECO:0007669"/>
    <property type="project" value="UniProtKB-KW"/>
</dbReference>
<dbReference type="InterPro" id="IPR051782">
    <property type="entry name" value="ABC_Transporter_VariousFunc"/>
</dbReference>
<dbReference type="Gene3D" id="3.40.50.300">
    <property type="entry name" value="P-loop containing nucleotide triphosphate hydrolases"/>
    <property type="match status" value="1"/>
</dbReference>
<sequence length="229" mass="25733">MLEVIDIHKNFGRKKVLNGVSFTADKGDITCLIGINGVGKTTILNSIMNLTPIKKGEILIDGQPQSPSMYNKIAFIPDASIILPGMTVQEAIDFMKDYYSVWNDKRAKDLIRFFRLKATDKIQDLSKGNQAKINLLVGLSLDVDYILMDEPFSGIDIFTREQIAEVFSSRLVEDRGVLITTHEIADIEHLIDKVVLLDDGAIIKEFYAEEMRENEGMSVVDVMREAFNA</sequence>
<dbReference type="AlphaFoldDB" id="A0A1I3XH36"/>
<dbReference type="PANTHER" id="PTHR42939:SF1">
    <property type="entry name" value="ABC TRANSPORTER ATP-BINDING PROTEIN ALBC-RELATED"/>
    <property type="match status" value="1"/>
</dbReference>
<evidence type="ECO:0000256" key="3">
    <source>
        <dbReference type="ARBA" id="ARBA00022840"/>
    </source>
</evidence>
<evidence type="ECO:0000259" key="4">
    <source>
        <dbReference type="PROSITE" id="PS50893"/>
    </source>
</evidence>
<dbReference type="SUPFAM" id="SSF52540">
    <property type="entry name" value="P-loop containing nucleoside triphosphate hydrolases"/>
    <property type="match status" value="1"/>
</dbReference>
<dbReference type="CDD" id="cd03230">
    <property type="entry name" value="ABC_DR_subfamily_A"/>
    <property type="match status" value="1"/>
</dbReference>
<gene>
    <name evidence="5" type="ORF">SAMN04488569_101440</name>
</gene>